<gene>
    <name evidence="5" type="ORF">N780_02510</name>
</gene>
<dbReference type="NCBIfam" id="NF004837">
    <property type="entry name" value="PRK06187.1"/>
    <property type="match status" value="1"/>
</dbReference>
<evidence type="ECO:0000259" key="3">
    <source>
        <dbReference type="Pfam" id="PF00501"/>
    </source>
</evidence>
<evidence type="ECO:0000256" key="1">
    <source>
        <dbReference type="ARBA" id="ARBA00006432"/>
    </source>
</evidence>
<dbReference type="Pfam" id="PF13193">
    <property type="entry name" value="AMP-binding_C"/>
    <property type="match status" value="1"/>
</dbReference>
<evidence type="ECO:0000313" key="6">
    <source>
        <dbReference type="Proteomes" id="UP000030153"/>
    </source>
</evidence>
<dbReference type="FunFam" id="3.30.300.30:FF:000008">
    <property type="entry name" value="2,3-dihydroxybenzoate-AMP ligase"/>
    <property type="match status" value="1"/>
</dbReference>
<dbReference type="EMBL" id="AVBG01000009">
    <property type="protein sequence ID" value="KGP90875.1"/>
    <property type="molecule type" value="Genomic_DNA"/>
</dbReference>
<dbReference type="Gene3D" id="3.30.300.30">
    <property type="match status" value="1"/>
</dbReference>
<name>A0A0A2VB42_9BACI</name>
<dbReference type="GO" id="GO:0016877">
    <property type="term" value="F:ligase activity, forming carbon-sulfur bonds"/>
    <property type="evidence" value="ECO:0007669"/>
    <property type="project" value="UniProtKB-ARBA"/>
</dbReference>
<dbReference type="eggNOG" id="COG0318">
    <property type="taxonomic scope" value="Bacteria"/>
</dbReference>
<dbReference type="InterPro" id="IPR000873">
    <property type="entry name" value="AMP-dep_synth/lig_dom"/>
</dbReference>
<dbReference type="AlphaFoldDB" id="A0A0A2VB42"/>
<reference evidence="5 6" key="1">
    <citation type="submission" date="2013-08" db="EMBL/GenBank/DDBJ databases">
        <title>Genome of Pontibacillus chungwhensis.</title>
        <authorList>
            <person name="Wang Q."/>
            <person name="Wang G."/>
        </authorList>
    </citation>
    <scope>NUCLEOTIDE SEQUENCE [LARGE SCALE GENOMIC DNA]</scope>
    <source>
        <strain evidence="5 6">BH030062</strain>
    </source>
</reference>
<keyword evidence="2 5" id="KW-0436">Ligase</keyword>
<dbReference type="PANTHER" id="PTHR43767">
    <property type="entry name" value="LONG-CHAIN-FATTY-ACID--COA LIGASE"/>
    <property type="match status" value="1"/>
</dbReference>
<dbReference type="OrthoDB" id="9803968at2"/>
<dbReference type="PANTHER" id="PTHR43767:SF9">
    <property type="entry name" value="LONG-CHAIN-FATTY-ACID--COA LIGASE"/>
    <property type="match status" value="1"/>
</dbReference>
<feature type="domain" description="AMP-binding enzyme C-terminal" evidence="4">
    <location>
        <begin position="474"/>
        <end position="549"/>
    </location>
</feature>
<evidence type="ECO:0000313" key="5">
    <source>
        <dbReference type="EMBL" id="KGP90875.1"/>
    </source>
</evidence>
<dbReference type="InterPro" id="IPR042099">
    <property type="entry name" value="ANL_N_sf"/>
</dbReference>
<dbReference type="InterPro" id="IPR045851">
    <property type="entry name" value="AMP-bd_C_sf"/>
</dbReference>
<organism evidence="5 6">
    <name type="scientific">Pontibacillus chungwhensis BH030062</name>
    <dbReference type="NCBI Taxonomy" id="1385513"/>
    <lineage>
        <taxon>Bacteria</taxon>
        <taxon>Bacillati</taxon>
        <taxon>Bacillota</taxon>
        <taxon>Bacilli</taxon>
        <taxon>Bacillales</taxon>
        <taxon>Bacillaceae</taxon>
        <taxon>Pontibacillus</taxon>
    </lineage>
</organism>
<comment type="caution">
    <text evidence="5">The sequence shown here is derived from an EMBL/GenBank/DDBJ whole genome shotgun (WGS) entry which is preliminary data.</text>
</comment>
<proteinExistence type="inferred from homology"/>
<accession>A0A0A2VB42</accession>
<protein>
    <submittedName>
        <fullName evidence="5">Long-chain fatty acid--CoA ligase</fullName>
    </submittedName>
</protein>
<dbReference type="InterPro" id="IPR025110">
    <property type="entry name" value="AMP-bd_C"/>
</dbReference>
<feature type="domain" description="AMP-dependent synthetase/ligase" evidence="3">
    <location>
        <begin position="35"/>
        <end position="424"/>
    </location>
</feature>
<dbReference type="RefSeq" id="WP_036784533.1">
    <property type="nucleotide sequence ID" value="NZ_AVBG01000009.1"/>
</dbReference>
<comment type="similarity">
    <text evidence="1">Belongs to the ATP-dependent AMP-binding enzyme family.</text>
</comment>
<dbReference type="STRING" id="1385513.N780_02510"/>
<dbReference type="Gene3D" id="3.40.50.12780">
    <property type="entry name" value="N-terminal domain of ligase-like"/>
    <property type="match status" value="1"/>
</dbReference>
<dbReference type="CDD" id="cd05936">
    <property type="entry name" value="FC-FACS_FadD_like"/>
    <property type="match status" value="1"/>
</dbReference>
<dbReference type="PROSITE" id="PS00455">
    <property type="entry name" value="AMP_BINDING"/>
    <property type="match status" value="1"/>
</dbReference>
<dbReference type="InterPro" id="IPR020845">
    <property type="entry name" value="AMP-binding_CS"/>
</dbReference>
<dbReference type="Proteomes" id="UP000030153">
    <property type="component" value="Unassembled WGS sequence"/>
</dbReference>
<dbReference type="FunFam" id="3.40.50.12780:FF:000003">
    <property type="entry name" value="Long-chain-fatty-acid--CoA ligase FadD"/>
    <property type="match status" value="1"/>
</dbReference>
<evidence type="ECO:0000256" key="2">
    <source>
        <dbReference type="ARBA" id="ARBA00022598"/>
    </source>
</evidence>
<evidence type="ECO:0000259" key="4">
    <source>
        <dbReference type="Pfam" id="PF13193"/>
    </source>
</evidence>
<sequence>MSELQKVDSRPWLKHYPSEIPKSIQYDVKPIHQFLEESAREYPKKKALHFLGKEMSYESLYSEVKQFASYLQYLGLNKGDRVSIMLPNCPQSVVAYYGILLAGGVVVQTNPLYVERELEYQMKDSGAKMIVCLDVLYPRVSNVKGKTDLEHVIVTGIKDYLPFPKNIVYPFIQKKQYGLIVQPEHGGDTHVWEDLMLDASGIVNEVNVDPKEDVAILQYTGGTTGFPKGVMLTHFNLVSNTQMSDAWLYKAKKGEEVILGILPFFHVYGMTSVMNLSIMLGNKMVLLPKFEVEDVLKTIQKQRPTLFPGAPTIYIALLNHPSLQKYDLSSIEACISGSAPLPAEVQEQFERVTGGKLVEGYGLSESSPVTHSNFVWEKRISGSVGVPWPDTDAKIFKPETTEEAEPGEIGEIAVYGPQIMKGYWNKPEETDQVLRDGWLLTGDLGYMDEEGYFYIVDRKKDMIIAGGYNIYPREIEEVLYEHEAIQEVVVAGVPDPYRGETVKAYVVLKENKTLTEEELDAYSRKHIAAYKVPRVYEFRTELPKTAVGKILRRSLVDEEKEKLAQSNKTTS</sequence>
<keyword evidence="6" id="KW-1185">Reference proteome</keyword>
<dbReference type="InterPro" id="IPR050237">
    <property type="entry name" value="ATP-dep_AMP-bd_enzyme"/>
</dbReference>
<dbReference type="SUPFAM" id="SSF56801">
    <property type="entry name" value="Acetyl-CoA synthetase-like"/>
    <property type="match status" value="1"/>
</dbReference>
<dbReference type="Pfam" id="PF00501">
    <property type="entry name" value="AMP-binding"/>
    <property type="match status" value="1"/>
</dbReference>